<evidence type="ECO:0000256" key="2">
    <source>
        <dbReference type="SAM" id="MobiDB-lite"/>
    </source>
</evidence>
<reference evidence="3" key="1">
    <citation type="submission" date="2021-03" db="EMBL/GenBank/DDBJ databases">
        <title>Revisited historic fungal species revealed as producer of novel bioactive compounds through whole genome sequencing and comparative genomics.</title>
        <authorList>
            <person name="Vignolle G.A."/>
            <person name="Hochenegger N."/>
            <person name="Mach R.L."/>
            <person name="Mach-Aigner A.R."/>
            <person name="Javad Rahimi M."/>
            <person name="Salim K.A."/>
            <person name="Chan C.M."/>
            <person name="Lim L.B.L."/>
            <person name="Cai F."/>
            <person name="Druzhinina I.S."/>
            <person name="U'Ren J.M."/>
            <person name="Derntl C."/>
        </authorList>
    </citation>
    <scope>NUCLEOTIDE SEQUENCE</scope>
    <source>
        <strain evidence="3">TUCIM 5799</strain>
    </source>
</reference>
<evidence type="ECO:0000313" key="4">
    <source>
        <dbReference type="Proteomes" id="UP000829685"/>
    </source>
</evidence>
<dbReference type="Gene3D" id="3.40.50.150">
    <property type="entry name" value="Vaccinia Virus protein VP39"/>
    <property type="match status" value="1"/>
</dbReference>
<name>A0A9Q0AIF5_9PEZI</name>
<accession>A0A9Q0AIF5</accession>
<dbReference type="InterPro" id="IPR029063">
    <property type="entry name" value="SAM-dependent_MTases_sf"/>
</dbReference>
<dbReference type="Pfam" id="PF13489">
    <property type="entry name" value="Methyltransf_23"/>
    <property type="match status" value="1"/>
</dbReference>
<dbReference type="AlphaFoldDB" id="A0A9Q0AIF5"/>
<dbReference type="Proteomes" id="UP000829685">
    <property type="component" value="Unassembled WGS sequence"/>
</dbReference>
<dbReference type="CDD" id="cd02440">
    <property type="entry name" value="AdoMet_MTases"/>
    <property type="match status" value="1"/>
</dbReference>
<feature type="compositionally biased region" description="Polar residues" evidence="2">
    <location>
        <begin position="66"/>
        <end position="76"/>
    </location>
</feature>
<gene>
    <name evidence="3" type="ORF">JX265_013739</name>
</gene>
<dbReference type="PANTHER" id="PTHR43591">
    <property type="entry name" value="METHYLTRANSFERASE"/>
    <property type="match status" value="1"/>
</dbReference>
<organism evidence="3 4">
    <name type="scientific">Neoarthrinium moseri</name>
    <dbReference type="NCBI Taxonomy" id="1658444"/>
    <lineage>
        <taxon>Eukaryota</taxon>
        <taxon>Fungi</taxon>
        <taxon>Dikarya</taxon>
        <taxon>Ascomycota</taxon>
        <taxon>Pezizomycotina</taxon>
        <taxon>Sordariomycetes</taxon>
        <taxon>Xylariomycetidae</taxon>
        <taxon>Amphisphaeriales</taxon>
        <taxon>Apiosporaceae</taxon>
        <taxon>Neoarthrinium</taxon>
    </lineage>
</organism>
<feature type="region of interest" description="Disordered" evidence="2">
    <location>
        <begin position="54"/>
        <end position="97"/>
    </location>
</feature>
<dbReference type="EMBL" id="JAFIMR010000081">
    <property type="protein sequence ID" value="KAI1848996.1"/>
    <property type="molecule type" value="Genomic_DNA"/>
</dbReference>
<comment type="similarity">
    <text evidence="1">Belongs to the methyltransferase superfamily. LaeA methyltransferase family.</text>
</comment>
<feature type="compositionally biased region" description="Polar residues" evidence="2">
    <location>
        <begin position="1"/>
        <end position="11"/>
    </location>
</feature>
<dbReference type="SUPFAM" id="SSF53335">
    <property type="entry name" value="S-adenosyl-L-methionine-dependent methyltransferases"/>
    <property type="match status" value="1"/>
</dbReference>
<feature type="region of interest" description="Disordered" evidence="2">
    <location>
        <begin position="1"/>
        <end position="32"/>
    </location>
</feature>
<protein>
    <recommendedName>
        <fullName evidence="5">S-adenosyl-L-methionine-dependent methyltransferase</fullName>
    </recommendedName>
</protein>
<evidence type="ECO:0000256" key="1">
    <source>
        <dbReference type="ARBA" id="ARBA00038158"/>
    </source>
</evidence>
<dbReference type="GO" id="GO:0008168">
    <property type="term" value="F:methyltransferase activity"/>
    <property type="evidence" value="ECO:0007669"/>
    <property type="project" value="TreeGrafter"/>
</dbReference>
<evidence type="ECO:0008006" key="5">
    <source>
        <dbReference type="Google" id="ProtNLM"/>
    </source>
</evidence>
<sequence length="439" mass="49151">MANNQDSSNVDASDVKEEEIGSPTGTYQIPSGATDLCSEAVNYFSQFPSDQFGPEHSFNPHVSRPTYVNQPSSALPLSSHKAEDRAHESSQPDVAQWSTQGFNPFVSGFVDEELNRNISGGSVFEQGSILGESGRTYHSYKGDISGYLLPNDPAEQDRLDLQHAMMTYLWDGRLTLAPLPRAPRLVLDLCSGTGIWPLEFGRANPTSFVVGVDLSKIQPVPDVPNCLFERMDCEDDWMWSHRFDYIHIRMIAAAIRDPQRLIRQAFQYLNPGGWIEMGDAYADLLSEEGPDRDDRVEGSYLKRYYDACAAGAAVYGVDTHKAQHYKPWLEEAGFTEVKEEKFKAPCGPWPKDPKAKKVGQWMQANYLSGLRGVGYKMMRNTGMSPSEIDEFITSARDELTRSRIRGYTPWYAVYGRKPFDSEVATVSQRDTGDSQQSSS</sequence>
<keyword evidence="4" id="KW-1185">Reference proteome</keyword>
<evidence type="ECO:0000313" key="3">
    <source>
        <dbReference type="EMBL" id="KAI1848996.1"/>
    </source>
</evidence>
<dbReference type="PANTHER" id="PTHR43591:SF102">
    <property type="entry name" value="S-ADENOSYL-L-METHIONINE-DEPENDENT METHYLTRANSFERASE"/>
    <property type="match status" value="1"/>
</dbReference>
<feature type="compositionally biased region" description="Basic and acidic residues" evidence="2">
    <location>
        <begin position="80"/>
        <end position="90"/>
    </location>
</feature>
<comment type="caution">
    <text evidence="3">The sequence shown here is derived from an EMBL/GenBank/DDBJ whole genome shotgun (WGS) entry which is preliminary data.</text>
</comment>
<proteinExistence type="inferred from homology"/>